<evidence type="ECO:0000313" key="1">
    <source>
        <dbReference type="EMBL" id="MBX73832.1"/>
    </source>
</evidence>
<proteinExistence type="predicted"/>
<sequence>MIIYLLISTSSTARAIDSLQSPS</sequence>
<protein>
    <submittedName>
        <fullName evidence="1">Cysteine proteinase inhibitor</fullName>
    </submittedName>
</protein>
<organism evidence="1">
    <name type="scientific">Rhizophora mucronata</name>
    <name type="common">Asiatic mangrove</name>
    <dbReference type="NCBI Taxonomy" id="61149"/>
    <lineage>
        <taxon>Eukaryota</taxon>
        <taxon>Viridiplantae</taxon>
        <taxon>Streptophyta</taxon>
        <taxon>Embryophyta</taxon>
        <taxon>Tracheophyta</taxon>
        <taxon>Spermatophyta</taxon>
        <taxon>Magnoliopsida</taxon>
        <taxon>eudicotyledons</taxon>
        <taxon>Gunneridae</taxon>
        <taxon>Pentapetalae</taxon>
        <taxon>rosids</taxon>
        <taxon>fabids</taxon>
        <taxon>Malpighiales</taxon>
        <taxon>Rhizophoraceae</taxon>
        <taxon>Rhizophora</taxon>
    </lineage>
</organism>
<accession>A0A2P2R3I2</accession>
<dbReference type="AlphaFoldDB" id="A0A2P2R3I2"/>
<reference evidence="1" key="1">
    <citation type="submission" date="2018-02" db="EMBL/GenBank/DDBJ databases">
        <title>Rhizophora mucronata_Transcriptome.</title>
        <authorList>
            <person name="Meera S.P."/>
            <person name="Sreeshan A."/>
            <person name="Augustine A."/>
        </authorList>
    </citation>
    <scope>NUCLEOTIDE SEQUENCE</scope>
    <source>
        <tissue evidence="1">Leaf</tissue>
    </source>
</reference>
<dbReference type="EMBL" id="GGEC01093348">
    <property type="protein sequence ID" value="MBX73832.1"/>
    <property type="molecule type" value="Transcribed_RNA"/>
</dbReference>
<name>A0A2P2R3I2_RHIMU</name>